<dbReference type="InterPro" id="IPR029045">
    <property type="entry name" value="ClpP/crotonase-like_dom_sf"/>
</dbReference>
<dbReference type="GO" id="GO:0004300">
    <property type="term" value="F:enoyl-CoA hydratase activity"/>
    <property type="evidence" value="ECO:0007669"/>
    <property type="project" value="UniProtKB-EC"/>
</dbReference>
<evidence type="ECO:0000256" key="1">
    <source>
        <dbReference type="ARBA" id="ARBA00005254"/>
    </source>
</evidence>
<dbReference type="CDD" id="cd06558">
    <property type="entry name" value="crotonase-like"/>
    <property type="match status" value="1"/>
</dbReference>
<keyword evidence="4" id="KW-1185">Reference proteome</keyword>
<evidence type="ECO:0000313" key="3">
    <source>
        <dbReference type="EMBL" id="KQB35216.1"/>
    </source>
</evidence>
<dbReference type="InterPro" id="IPR018376">
    <property type="entry name" value="Enoyl-CoA_hyd/isom_CS"/>
</dbReference>
<sequence length="253" mass="27776">MDEVIINKKDRITIVTINRPNVRNAVNYKTSKMLENAMEEFNSDNEQHVCIITGNCGNFSSGADLSDAEKMSGEVLNKNGPMGFTRMFFQKPLIAAIEGYCVAGGLEMALSADIRISGKDAKFGFLERRFGVPLIDGGTQRLPKIIGVGRALDMILTGKLISADEAYKIGLVNYITDNGKALEKAIEIAKIMDSYPWDTLINDRLSLYNGLYESLNKGLRIEAEFGKKTIDGGAVRDGAKKFISGHGRHGKMD</sequence>
<evidence type="ECO:0000313" key="4">
    <source>
        <dbReference type="Proteomes" id="UP000050301"/>
    </source>
</evidence>
<dbReference type="PANTHER" id="PTHR43802:SF1">
    <property type="entry name" value="IP11341P-RELATED"/>
    <property type="match status" value="1"/>
</dbReference>
<organism evidence="3 4">
    <name type="scientific">Acidiplasma cupricumulans</name>
    <dbReference type="NCBI Taxonomy" id="312540"/>
    <lineage>
        <taxon>Archaea</taxon>
        <taxon>Methanobacteriati</taxon>
        <taxon>Thermoplasmatota</taxon>
        <taxon>Thermoplasmata</taxon>
        <taxon>Thermoplasmatales</taxon>
        <taxon>Ferroplasmaceae</taxon>
        <taxon>Acidiplasma</taxon>
    </lineage>
</organism>
<dbReference type="AlphaFoldDB" id="A0A0Q0RYF0"/>
<keyword evidence="3" id="KW-0456">Lyase</keyword>
<dbReference type="SUPFAM" id="SSF52096">
    <property type="entry name" value="ClpP/crotonase"/>
    <property type="match status" value="1"/>
</dbReference>
<dbReference type="PANTHER" id="PTHR43802">
    <property type="entry name" value="ENOYL-COA HYDRATASE"/>
    <property type="match status" value="1"/>
</dbReference>
<dbReference type="GeneID" id="84221033"/>
<dbReference type="Pfam" id="PF00378">
    <property type="entry name" value="ECH_1"/>
    <property type="match status" value="1"/>
</dbReference>
<evidence type="ECO:0000256" key="2">
    <source>
        <dbReference type="RuleBase" id="RU003707"/>
    </source>
</evidence>
<dbReference type="EMBL" id="LKBH01000178">
    <property type="protein sequence ID" value="KQB35216.1"/>
    <property type="molecule type" value="Genomic_DNA"/>
</dbReference>
<dbReference type="Proteomes" id="UP000050301">
    <property type="component" value="Unassembled WGS sequence"/>
</dbReference>
<dbReference type="InterPro" id="IPR001753">
    <property type="entry name" value="Enoyl-CoA_hydra/iso"/>
</dbReference>
<comment type="caution">
    <text evidence="3">The sequence shown here is derived from an EMBL/GenBank/DDBJ whole genome shotgun (WGS) entry which is preliminary data.</text>
</comment>
<proteinExistence type="inferred from homology"/>
<dbReference type="PROSITE" id="PS00166">
    <property type="entry name" value="ENOYL_COA_HYDRATASE"/>
    <property type="match status" value="1"/>
</dbReference>
<dbReference type="Gene3D" id="3.90.226.10">
    <property type="entry name" value="2-enoyl-CoA Hydratase, Chain A, domain 1"/>
    <property type="match status" value="1"/>
</dbReference>
<reference evidence="3 4" key="1">
    <citation type="submission" date="2015-09" db="EMBL/GenBank/DDBJ databases">
        <title>Heavy metals and arsenic resistance mechanisms in polyextremophilic archaea of the family Ferroplasmaceae.</title>
        <authorList>
            <person name="Bulaev A.G."/>
            <person name="Kanygina A.V."/>
        </authorList>
    </citation>
    <scope>NUCLEOTIDE SEQUENCE [LARGE SCALE GENOMIC DNA]</scope>
    <source>
        <strain evidence="3 4">BH2</strain>
    </source>
</reference>
<accession>A0A0Q0RYF0</accession>
<dbReference type="EC" id="4.2.1.17" evidence="3"/>
<dbReference type="InParanoid" id="A0A0Q0RYF0"/>
<dbReference type="RefSeq" id="WP_048101207.1">
    <property type="nucleotide sequence ID" value="NZ_LKBH01000178.1"/>
</dbReference>
<dbReference type="Gene3D" id="1.10.287.2460">
    <property type="match status" value="1"/>
</dbReference>
<name>A0A0Q0RYF0_9ARCH</name>
<dbReference type="NCBIfam" id="NF006108">
    <property type="entry name" value="PRK08259.1"/>
    <property type="match status" value="1"/>
</dbReference>
<gene>
    <name evidence="3" type="ORF">AOG55_07450</name>
</gene>
<comment type="similarity">
    <text evidence="1 2">Belongs to the enoyl-CoA hydratase/isomerase family.</text>
</comment>
<protein>
    <submittedName>
        <fullName evidence="3">Enoyl-CoA hydratase</fullName>
        <ecNumber evidence="3">4.2.1.17</ecNumber>
    </submittedName>
</protein>